<dbReference type="Proteomes" id="UP000011014">
    <property type="component" value="Unassembled WGS sequence"/>
</dbReference>
<protein>
    <submittedName>
        <fullName evidence="2">Uncharacterized protein</fullName>
    </submittedName>
</protein>
<sequence length="20" mass="2257">AIYSNFKSPRNAHSNVHFPA</sequence>
<reference evidence="2" key="1">
    <citation type="journal article" date="2010" name="Science">
        <title>Plasticity of animal genome architecture unmasked by rapid evolution of a pelagic tunicate.</title>
        <authorList>
            <person name="Denoeud F."/>
            <person name="Henriet S."/>
            <person name="Mungpakdee S."/>
            <person name="Aury J.M."/>
            <person name="Da Silva C."/>
            <person name="Brinkmann H."/>
            <person name="Mikhaleva J."/>
            <person name="Olsen L.C."/>
            <person name="Jubin C."/>
            <person name="Canestro C."/>
            <person name="Bouquet J.M."/>
            <person name="Danks G."/>
            <person name="Poulain J."/>
            <person name="Campsteijn C."/>
            <person name="Adamski M."/>
            <person name="Cross I."/>
            <person name="Yadetie F."/>
            <person name="Muffato M."/>
            <person name="Louis A."/>
            <person name="Butcher S."/>
            <person name="Tsagkogeorga G."/>
            <person name="Konrad A."/>
            <person name="Singh S."/>
            <person name="Jensen M.F."/>
            <person name="Cong E.H."/>
            <person name="Eikeseth-Otteraa H."/>
            <person name="Noel B."/>
            <person name="Anthouard V."/>
            <person name="Porcel B.M."/>
            <person name="Kachouri-Lafond R."/>
            <person name="Nishino A."/>
            <person name="Ugolini M."/>
            <person name="Chourrout P."/>
            <person name="Nishida H."/>
            <person name="Aasland R."/>
            <person name="Huzurbazar S."/>
            <person name="Westhof E."/>
            <person name="Delsuc F."/>
            <person name="Lehrach H."/>
            <person name="Reinhardt R."/>
            <person name="Weissenbach J."/>
            <person name="Roy S.W."/>
            <person name="Artiguenave F."/>
            <person name="Postlethwait J.H."/>
            <person name="Manak J.R."/>
            <person name="Thompson E.M."/>
            <person name="Jaillon O."/>
            <person name="Du Pasquier L."/>
            <person name="Boudinot P."/>
            <person name="Liberles D.A."/>
            <person name="Volff J.N."/>
            <person name="Philippe H."/>
            <person name="Lenhard B."/>
            <person name="Roest Crollius H."/>
            <person name="Wincker P."/>
            <person name="Chourrout D."/>
        </authorList>
    </citation>
    <scope>NUCLEOTIDE SEQUENCE [LARGE SCALE GENOMIC DNA]</scope>
</reference>
<feature type="region of interest" description="Disordered" evidence="1">
    <location>
        <begin position="1"/>
        <end position="20"/>
    </location>
</feature>
<feature type="non-terminal residue" evidence="2">
    <location>
        <position position="1"/>
    </location>
</feature>
<dbReference type="EMBL" id="FN654708">
    <property type="protein sequence ID" value="CBY36002.1"/>
    <property type="molecule type" value="Genomic_DNA"/>
</dbReference>
<accession>E4YKJ1</accession>
<feature type="compositionally biased region" description="Polar residues" evidence="1">
    <location>
        <begin position="1"/>
        <end position="14"/>
    </location>
</feature>
<name>E4YKJ1_OIKDI</name>
<evidence type="ECO:0000256" key="1">
    <source>
        <dbReference type="SAM" id="MobiDB-lite"/>
    </source>
</evidence>
<gene>
    <name evidence="2" type="ORF">GSOID_T00028479001</name>
</gene>
<organism evidence="2">
    <name type="scientific">Oikopleura dioica</name>
    <name type="common">Tunicate</name>
    <dbReference type="NCBI Taxonomy" id="34765"/>
    <lineage>
        <taxon>Eukaryota</taxon>
        <taxon>Metazoa</taxon>
        <taxon>Chordata</taxon>
        <taxon>Tunicata</taxon>
        <taxon>Appendicularia</taxon>
        <taxon>Copelata</taxon>
        <taxon>Oikopleuridae</taxon>
        <taxon>Oikopleura</taxon>
    </lineage>
</organism>
<evidence type="ECO:0000313" key="2">
    <source>
        <dbReference type="EMBL" id="CBY36002.1"/>
    </source>
</evidence>
<proteinExistence type="predicted"/>
<dbReference type="AlphaFoldDB" id="E4YKJ1"/>